<name>A0ABP0GSM7_CLALP</name>
<proteinExistence type="predicted"/>
<accession>A0ABP0GSM7</accession>
<sequence length="360" mass="40901">MAALPGIQLLLNQNMVDLQRLSRILTLVRDSVQRKTEVELRQVIVEIHREAETMCRDKRLMLQNISTNIRNICPLPQRCHHMVAFPSSRNNAAKEQCVKSLSEKFMSMADRQVKLGNTQVTYERTTASQVEKVTISSSSYQSSQENDEVFPPTSHQMVEYSNGYMTSCGSGLEMRECGTPPSDASSQYPSSSSLSAAPNYPSVSDNGRRLKEVSVRKSRSSEINHQQSRAHEKRNRSLTPQGTPCKSGTSPGSGHFTFAQYGSDQPTSSVPCQCLRDCFDEFICYKLPSTSDWYRFTRIGLRLSDEELHHIDDNYKSDAYARKFEKLKAWGKGKLFTSKEDIIRKLEEALIRTRFPQDRC</sequence>
<feature type="region of interest" description="Disordered" evidence="1">
    <location>
        <begin position="174"/>
        <end position="250"/>
    </location>
</feature>
<organism evidence="2 3">
    <name type="scientific">Clavelina lepadiformis</name>
    <name type="common">Light-bulb sea squirt</name>
    <name type="synonym">Ascidia lepadiformis</name>
    <dbReference type="NCBI Taxonomy" id="159417"/>
    <lineage>
        <taxon>Eukaryota</taxon>
        <taxon>Metazoa</taxon>
        <taxon>Chordata</taxon>
        <taxon>Tunicata</taxon>
        <taxon>Ascidiacea</taxon>
        <taxon>Aplousobranchia</taxon>
        <taxon>Clavelinidae</taxon>
        <taxon>Clavelina</taxon>
    </lineage>
</organism>
<gene>
    <name evidence="2" type="ORF">CVLEPA_LOCUS26533</name>
</gene>
<comment type="caution">
    <text evidence="2">The sequence shown here is derived from an EMBL/GenBank/DDBJ whole genome shotgun (WGS) entry which is preliminary data.</text>
</comment>
<reference evidence="2 3" key="1">
    <citation type="submission" date="2024-02" db="EMBL/GenBank/DDBJ databases">
        <authorList>
            <person name="Daric V."/>
            <person name="Darras S."/>
        </authorList>
    </citation>
    <scope>NUCLEOTIDE SEQUENCE [LARGE SCALE GENOMIC DNA]</scope>
</reference>
<dbReference type="EMBL" id="CAWYQH010000130">
    <property type="protein sequence ID" value="CAK8693225.1"/>
    <property type="molecule type" value="Genomic_DNA"/>
</dbReference>
<keyword evidence="3" id="KW-1185">Reference proteome</keyword>
<feature type="compositionally biased region" description="Basic and acidic residues" evidence="1">
    <location>
        <begin position="206"/>
        <end position="222"/>
    </location>
</feature>
<evidence type="ECO:0000313" key="3">
    <source>
        <dbReference type="Proteomes" id="UP001642483"/>
    </source>
</evidence>
<feature type="compositionally biased region" description="Low complexity" evidence="1">
    <location>
        <begin position="180"/>
        <end position="202"/>
    </location>
</feature>
<evidence type="ECO:0000313" key="2">
    <source>
        <dbReference type="EMBL" id="CAK8693225.1"/>
    </source>
</evidence>
<protein>
    <submittedName>
        <fullName evidence="2">Uncharacterized protein</fullName>
    </submittedName>
</protein>
<feature type="compositionally biased region" description="Polar residues" evidence="1">
    <location>
        <begin position="237"/>
        <end position="250"/>
    </location>
</feature>
<dbReference type="Proteomes" id="UP001642483">
    <property type="component" value="Unassembled WGS sequence"/>
</dbReference>
<evidence type="ECO:0000256" key="1">
    <source>
        <dbReference type="SAM" id="MobiDB-lite"/>
    </source>
</evidence>